<dbReference type="Gene3D" id="2.30.30.40">
    <property type="entry name" value="SH3 Domains"/>
    <property type="match status" value="1"/>
</dbReference>
<feature type="coiled-coil region" evidence="9">
    <location>
        <begin position="372"/>
        <end position="406"/>
    </location>
</feature>
<evidence type="ECO:0000256" key="2">
    <source>
        <dbReference type="ARBA" id="ARBA00012438"/>
    </source>
</evidence>
<feature type="domain" description="HPt" evidence="12">
    <location>
        <begin position="2"/>
        <end position="109"/>
    </location>
</feature>
<dbReference type="Gene3D" id="3.40.50.2300">
    <property type="match status" value="1"/>
</dbReference>
<dbReference type="GO" id="GO:0005737">
    <property type="term" value="C:cytoplasm"/>
    <property type="evidence" value="ECO:0007669"/>
    <property type="project" value="InterPro"/>
</dbReference>
<keyword evidence="6" id="KW-0902">Two-component regulatory system</keyword>
<dbReference type="SMART" id="SM00073">
    <property type="entry name" value="HPT"/>
    <property type="match status" value="1"/>
</dbReference>
<dbReference type="SMART" id="SM00448">
    <property type="entry name" value="REC"/>
    <property type="match status" value="1"/>
</dbReference>
<dbReference type="Gene3D" id="3.30.565.10">
    <property type="entry name" value="Histidine kinase-like ATPase, C-terminal domain"/>
    <property type="match status" value="1"/>
</dbReference>
<dbReference type="OrthoDB" id="2079555at2"/>
<evidence type="ECO:0000259" key="12">
    <source>
        <dbReference type="PROSITE" id="PS50894"/>
    </source>
</evidence>
<dbReference type="GO" id="GO:0006935">
    <property type="term" value="P:chemotaxis"/>
    <property type="evidence" value="ECO:0007669"/>
    <property type="project" value="InterPro"/>
</dbReference>
<dbReference type="PROSITE" id="PS50894">
    <property type="entry name" value="HPT"/>
    <property type="match status" value="1"/>
</dbReference>
<dbReference type="Pfam" id="PF02518">
    <property type="entry name" value="HATPase_c"/>
    <property type="match status" value="1"/>
</dbReference>
<evidence type="ECO:0000256" key="4">
    <source>
        <dbReference type="ARBA" id="ARBA00022679"/>
    </source>
</evidence>
<keyword evidence="9" id="KW-0175">Coiled coil</keyword>
<dbReference type="Gene3D" id="1.20.120.160">
    <property type="entry name" value="HPT domain"/>
    <property type="match status" value="1"/>
</dbReference>
<dbReference type="Pfam" id="PF01627">
    <property type="entry name" value="Hpt"/>
    <property type="match status" value="1"/>
</dbReference>
<evidence type="ECO:0000256" key="3">
    <source>
        <dbReference type="ARBA" id="ARBA00022553"/>
    </source>
</evidence>
<dbReference type="CDD" id="cd00088">
    <property type="entry name" value="HPT"/>
    <property type="match status" value="1"/>
</dbReference>
<feature type="domain" description="Histidine kinase" evidence="10">
    <location>
        <begin position="439"/>
        <end position="673"/>
    </location>
</feature>
<dbReference type="PANTHER" id="PTHR43395">
    <property type="entry name" value="SENSOR HISTIDINE KINASE CHEA"/>
    <property type="match status" value="1"/>
</dbReference>
<gene>
    <name evidence="13" type="ORF">NIES80_18860</name>
</gene>
<feature type="domain" description="Response regulatory" evidence="11">
    <location>
        <begin position="855"/>
        <end position="972"/>
    </location>
</feature>
<dbReference type="SUPFAM" id="SSF47226">
    <property type="entry name" value="Histidine-containing phosphotransfer domain, HPT domain"/>
    <property type="match status" value="1"/>
</dbReference>
<dbReference type="SMART" id="SM01231">
    <property type="entry name" value="H-kinase_dim"/>
    <property type="match status" value="1"/>
</dbReference>
<keyword evidence="5 13" id="KW-0418">Kinase</keyword>
<sequence length="982" mass="111607">MTKDKELEIQMQFLEEATDYLNILEGILLGIDSSNRMELEKINAAMRAAHSIKGGAAMMGFSVLSDLAHRLEDAFKVLKTEKNSLELDTNLQSLLLSGVDWLRRIVELLSKGNNLDHSRLRESCYPIFDQLYERLGEPSPENITTLLSSELSSEDNQLIPLLFETEVEEYLKILESRLKNSHKPGLRSELLIMATELGGLGEMLQLKAFTQLCESVINYLETYPHRCVEIANLALESWRKSQALVLSNQGNNLPIKIDFCEFITDNVDSHKDLSSNPQDNLVNQSKTVSYDWQLLADIELPPEINAVEFADFDRVLDSKNPLLDIDYKSNEQRKGDINLPHKERENHENTVRISGKHLEKIHDLFGEIIIQKNGLNVQMERLRKLVRSLNQRVQILDQENQELRTAYGKIMTHNHLINHHNQEAENHFLEQDYYQKLDVLSQDVMETIVQVAEVTSDIQLSVDDTDQIARKLNKTSKQLQRQLTQMRMRPFSDLVERFPRAIRDLNVEYGKNVQLRIEGGNTLIERSILEALNEPLMHLLRNAFDHGIEDPVTRKIQGKPEQGLIEIKAFYHSNRTMITIRDDGQGISLDKIRHRALKMGLDDSLLASASNEELLSLIFEPGFSTSEQVTALSGRGVGMDVVRNNLKVARGDVNVDTQKGLGTTVTLSVPFTLSVARILLVESDGLLLAFYTDVIEEIFLLENQPIFLQDGKELIKWQDTQLPLLRLNSYFEFNCPRSNNLELETPPIINAISVLIVKHDNQQVAVQVERCWGEQEVAIRQVEGNIPLPSGFNNCTILGDGRVVPLVNTNDLVLWITNCEPPHLSRKLPTTRLQTAFLKPSKVAISTKPPRQKGKILIVDDSINVRRYLALTLEKGGYQVEQAKDGQDGLEKLENGLQVQGVICDIEMPRIDGYSFLERINANRDLRDIPVIMLTSRSSNKHRQLAMKLGAKAYFSKPYNEQELLQTLAEIIFQIAETKSSN</sequence>
<dbReference type="SUPFAM" id="SSF52172">
    <property type="entry name" value="CheY-like"/>
    <property type="match status" value="1"/>
</dbReference>
<dbReference type="InterPro" id="IPR036641">
    <property type="entry name" value="HPT_dom_sf"/>
</dbReference>
<feature type="modified residue" description="Phosphohistidine" evidence="7">
    <location>
        <position position="50"/>
    </location>
</feature>
<evidence type="ECO:0000256" key="5">
    <source>
        <dbReference type="ARBA" id="ARBA00022777"/>
    </source>
</evidence>
<dbReference type="PROSITE" id="PS50110">
    <property type="entry name" value="RESPONSE_REGULATORY"/>
    <property type="match status" value="1"/>
</dbReference>
<dbReference type="InterPro" id="IPR002545">
    <property type="entry name" value="CheW-lke_dom"/>
</dbReference>
<evidence type="ECO:0000256" key="6">
    <source>
        <dbReference type="ARBA" id="ARBA00023012"/>
    </source>
</evidence>
<comment type="caution">
    <text evidence="13">The sequence shown here is derived from an EMBL/GenBank/DDBJ whole genome shotgun (WGS) entry which is preliminary data.</text>
</comment>
<protein>
    <recommendedName>
        <fullName evidence="2">histidine kinase</fullName>
        <ecNumber evidence="2">2.7.13.3</ecNumber>
    </recommendedName>
</protein>
<feature type="coiled-coil region" evidence="9">
    <location>
        <begin position="462"/>
        <end position="489"/>
    </location>
</feature>
<dbReference type="GO" id="GO:0000155">
    <property type="term" value="F:phosphorelay sensor kinase activity"/>
    <property type="evidence" value="ECO:0007669"/>
    <property type="project" value="InterPro"/>
</dbReference>
<dbReference type="PROSITE" id="PS50109">
    <property type="entry name" value="HIS_KIN"/>
    <property type="match status" value="1"/>
</dbReference>
<dbReference type="InterPro" id="IPR003594">
    <property type="entry name" value="HATPase_dom"/>
</dbReference>
<accession>A0A480AEL1</accession>
<dbReference type="InterPro" id="IPR008207">
    <property type="entry name" value="Sig_transdc_His_kin_Hpt_dom"/>
</dbReference>
<evidence type="ECO:0000259" key="10">
    <source>
        <dbReference type="PROSITE" id="PS50109"/>
    </source>
</evidence>
<keyword evidence="3 8" id="KW-0597">Phosphoprotein</keyword>
<evidence type="ECO:0000256" key="7">
    <source>
        <dbReference type="PROSITE-ProRule" id="PRU00110"/>
    </source>
</evidence>
<evidence type="ECO:0000256" key="8">
    <source>
        <dbReference type="PROSITE-ProRule" id="PRU00169"/>
    </source>
</evidence>
<dbReference type="PRINTS" id="PR00344">
    <property type="entry name" value="BCTRLSENSOR"/>
</dbReference>
<dbReference type="FunFam" id="3.30.565.10:FF:000016">
    <property type="entry name" value="Chemotaxis protein CheA, putative"/>
    <property type="match status" value="1"/>
</dbReference>
<feature type="modified residue" description="4-aspartylphosphate" evidence="8">
    <location>
        <position position="905"/>
    </location>
</feature>
<dbReference type="SUPFAM" id="SSF50341">
    <property type="entry name" value="CheW-like"/>
    <property type="match status" value="1"/>
</dbReference>
<dbReference type="Proteomes" id="UP000299367">
    <property type="component" value="Unassembled WGS sequence"/>
</dbReference>
<keyword evidence="4" id="KW-0808">Transferase</keyword>
<dbReference type="InterPro" id="IPR051315">
    <property type="entry name" value="Bact_Chemotaxis_CheA"/>
</dbReference>
<evidence type="ECO:0000313" key="13">
    <source>
        <dbReference type="EMBL" id="GCL42183.1"/>
    </source>
</evidence>
<reference evidence="14" key="1">
    <citation type="submission" date="2019-02" db="EMBL/GenBank/DDBJ databases">
        <title>Draft genome sequence of Dolichospermum planctonicum NIES-80.</title>
        <authorList>
            <person name="Yamaguchi H."/>
            <person name="Suzuki S."/>
            <person name="Kawachi M."/>
        </authorList>
    </citation>
    <scope>NUCLEOTIDE SEQUENCE [LARGE SCALE GENOMIC DNA]</scope>
    <source>
        <strain evidence="14">NIES-80</strain>
    </source>
</reference>
<evidence type="ECO:0000256" key="9">
    <source>
        <dbReference type="SAM" id="Coils"/>
    </source>
</evidence>
<evidence type="ECO:0000313" key="14">
    <source>
        <dbReference type="Proteomes" id="UP000299367"/>
    </source>
</evidence>
<dbReference type="Pfam" id="PF01584">
    <property type="entry name" value="CheW"/>
    <property type="match status" value="1"/>
</dbReference>
<dbReference type="InterPro" id="IPR036890">
    <property type="entry name" value="HATPase_C_sf"/>
</dbReference>
<organism evidence="13 14">
    <name type="scientific">Dolichospermum planctonicum</name>
    <dbReference type="NCBI Taxonomy" id="136072"/>
    <lineage>
        <taxon>Bacteria</taxon>
        <taxon>Bacillati</taxon>
        <taxon>Cyanobacteriota</taxon>
        <taxon>Cyanophyceae</taxon>
        <taxon>Nostocales</taxon>
        <taxon>Aphanizomenonaceae</taxon>
        <taxon>Dolichospermum</taxon>
    </lineage>
</organism>
<evidence type="ECO:0000259" key="11">
    <source>
        <dbReference type="PROSITE" id="PS50110"/>
    </source>
</evidence>
<dbReference type="InterPro" id="IPR004358">
    <property type="entry name" value="Sig_transdc_His_kin-like_C"/>
</dbReference>
<dbReference type="PANTHER" id="PTHR43395:SF1">
    <property type="entry name" value="CHEMOTAXIS PROTEIN CHEA"/>
    <property type="match status" value="1"/>
</dbReference>
<dbReference type="EC" id="2.7.13.3" evidence="2"/>
<dbReference type="SUPFAM" id="SSF55874">
    <property type="entry name" value="ATPase domain of HSP90 chaperone/DNA topoisomerase II/histidine kinase"/>
    <property type="match status" value="1"/>
</dbReference>
<dbReference type="InterPro" id="IPR004105">
    <property type="entry name" value="CheA-like_dim"/>
</dbReference>
<dbReference type="InterPro" id="IPR005467">
    <property type="entry name" value="His_kinase_dom"/>
</dbReference>
<name>A0A480AEL1_9CYAN</name>
<dbReference type="AlphaFoldDB" id="A0A480AEL1"/>
<dbReference type="EMBL" id="BJCF01000017">
    <property type="protein sequence ID" value="GCL42183.1"/>
    <property type="molecule type" value="Genomic_DNA"/>
</dbReference>
<dbReference type="SMART" id="SM00387">
    <property type="entry name" value="HATPase_c"/>
    <property type="match status" value="1"/>
</dbReference>
<comment type="catalytic activity">
    <reaction evidence="1">
        <text>ATP + protein L-histidine = ADP + protein N-phospho-L-histidine.</text>
        <dbReference type="EC" id="2.7.13.3"/>
    </reaction>
</comment>
<dbReference type="InterPro" id="IPR001789">
    <property type="entry name" value="Sig_transdc_resp-reg_receiver"/>
</dbReference>
<dbReference type="RefSeq" id="WP_137907827.1">
    <property type="nucleotide sequence ID" value="NZ_BJCF01000017.1"/>
</dbReference>
<dbReference type="Pfam" id="PF00072">
    <property type="entry name" value="Response_reg"/>
    <property type="match status" value="1"/>
</dbReference>
<proteinExistence type="predicted"/>
<evidence type="ECO:0000256" key="1">
    <source>
        <dbReference type="ARBA" id="ARBA00000085"/>
    </source>
</evidence>
<dbReference type="SMART" id="SM00260">
    <property type="entry name" value="CheW"/>
    <property type="match status" value="1"/>
</dbReference>
<dbReference type="InterPro" id="IPR011006">
    <property type="entry name" value="CheY-like_superfamily"/>
</dbReference>
<dbReference type="InterPro" id="IPR036061">
    <property type="entry name" value="CheW-like_dom_sf"/>
</dbReference>